<feature type="signal peptide" evidence="1">
    <location>
        <begin position="1"/>
        <end position="24"/>
    </location>
</feature>
<keyword evidence="1" id="KW-0964">Secreted</keyword>
<comment type="function">
    <text evidence="1">Dirigent proteins impart stereoselectivity on the phenoxy radical-coupling reaction, yielding optically active lignans from two molecules of coniferyl alcohol in the biosynthesis of lignans, flavonolignans, and alkaloids and thus plays a central role in plant secondary metabolism.</text>
</comment>
<dbReference type="InterPro" id="IPR004265">
    <property type="entry name" value="Dirigent"/>
</dbReference>
<dbReference type="InterPro" id="IPR047262">
    <property type="entry name" value="PRX-like1"/>
</dbReference>
<dbReference type="SUPFAM" id="SSF52833">
    <property type="entry name" value="Thioredoxin-like"/>
    <property type="match status" value="1"/>
</dbReference>
<accession>A0A6P5FEY0</accession>
<dbReference type="InterPro" id="IPR013766">
    <property type="entry name" value="Thioredoxin_domain"/>
</dbReference>
<feature type="domain" description="Thioredoxin" evidence="2">
    <location>
        <begin position="138"/>
        <end position="297"/>
    </location>
</feature>
<dbReference type="OrthoDB" id="1308at2759"/>
<keyword evidence="1" id="KW-0052">Apoplast</keyword>
<dbReference type="GO" id="GO:0016491">
    <property type="term" value="F:oxidoreductase activity"/>
    <property type="evidence" value="ECO:0007669"/>
    <property type="project" value="InterPro"/>
</dbReference>
<dbReference type="GO" id="GO:0048046">
    <property type="term" value="C:apoplast"/>
    <property type="evidence" value="ECO:0007669"/>
    <property type="project" value="UniProtKB-SubCell"/>
</dbReference>
<dbReference type="AlphaFoldDB" id="A0A6P5FEY0"/>
<protein>
    <recommendedName>
        <fullName evidence="1">Dirigent protein</fullName>
    </recommendedName>
</protein>
<dbReference type="GO" id="GO:0016209">
    <property type="term" value="F:antioxidant activity"/>
    <property type="evidence" value="ECO:0007669"/>
    <property type="project" value="InterPro"/>
</dbReference>
<evidence type="ECO:0000256" key="1">
    <source>
        <dbReference type="RuleBase" id="RU363099"/>
    </source>
</evidence>
<evidence type="ECO:0000313" key="4">
    <source>
        <dbReference type="RefSeq" id="XP_020094172.1"/>
    </source>
</evidence>
<keyword evidence="3" id="KW-1185">Reference proteome</keyword>
<gene>
    <name evidence="4" type="primary">LOC109714125</name>
</gene>
<evidence type="ECO:0000259" key="2">
    <source>
        <dbReference type="PROSITE" id="PS51352"/>
    </source>
</evidence>
<dbReference type="PROSITE" id="PS51352">
    <property type="entry name" value="THIOREDOXIN_2"/>
    <property type="match status" value="1"/>
</dbReference>
<organism evidence="3 4">
    <name type="scientific">Ananas comosus</name>
    <name type="common">Pineapple</name>
    <name type="synonym">Ananas ananas</name>
    <dbReference type="NCBI Taxonomy" id="4615"/>
    <lineage>
        <taxon>Eukaryota</taxon>
        <taxon>Viridiplantae</taxon>
        <taxon>Streptophyta</taxon>
        <taxon>Embryophyta</taxon>
        <taxon>Tracheophyta</taxon>
        <taxon>Spermatophyta</taxon>
        <taxon>Magnoliopsida</taxon>
        <taxon>Liliopsida</taxon>
        <taxon>Poales</taxon>
        <taxon>Bromeliaceae</taxon>
        <taxon>Bromelioideae</taxon>
        <taxon>Ananas</taxon>
    </lineage>
</organism>
<dbReference type="InterPro" id="IPR036249">
    <property type="entry name" value="Thioredoxin-like_sf"/>
</dbReference>
<sequence>MFSPPSNFASSFFLLFFLFSISHGFDTHLHFYFHEIVSGPNKTSFIVAGPNLTSHEFGDIVVFDNALRVGPDPNSKLIGRAQGMSVLASLSDQSVLTPINFVFTEGEYKGSTLTLFGRVPASGTAERTVVGGTGQFRLARGYAISSVLPEPLTGKVWKLDDFESYPALLVMFICNHCPFVKHLKKDIVKLTKFYMGKGLAAVAISSNSTITHPQDGPEFMAKEAKLFNYPFPYLFDESQEVARAFGAVCTPEFFLFKKDGRRPFELFYHGQFDDSRPSSNIPVTGRDLSRAIDCVLSGQKLNFMQKPRFSIPAIKDIRVPYRIKEEIVAAMKFSTLLSLSTYNVHTMFMIVVCI</sequence>
<dbReference type="Pfam" id="PF00578">
    <property type="entry name" value="AhpC-TSA"/>
    <property type="match status" value="1"/>
</dbReference>
<dbReference type="PANTHER" id="PTHR43640">
    <property type="entry name" value="OS07G0260300 PROTEIN"/>
    <property type="match status" value="1"/>
</dbReference>
<dbReference type="CDD" id="cd02969">
    <property type="entry name" value="PRX_like1"/>
    <property type="match status" value="1"/>
</dbReference>
<comment type="similarity">
    <text evidence="1">Belongs to the plant dirigent protein family.</text>
</comment>
<dbReference type="Gene3D" id="3.40.30.10">
    <property type="entry name" value="Glutaredoxin"/>
    <property type="match status" value="1"/>
</dbReference>
<name>A0A6P5FEY0_ANACO</name>
<proteinExistence type="inferred from homology"/>
<comment type="subcellular location">
    <subcellularLocation>
        <location evidence="1">Secreted</location>
        <location evidence="1">Extracellular space</location>
        <location evidence="1">Apoplast</location>
    </subcellularLocation>
</comment>
<dbReference type="GeneID" id="109714125"/>
<keyword evidence="1" id="KW-0732">Signal</keyword>
<dbReference type="InterPro" id="IPR000866">
    <property type="entry name" value="AhpC/TSA"/>
</dbReference>
<comment type="subunit">
    <text evidence="1">Homodimer.</text>
</comment>
<dbReference type="PANTHER" id="PTHR43640:SF1">
    <property type="entry name" value="THIOREDOXIN-DEPENDENT PEROXIREDOXIN"/>
    <property type="match status" value="1"/>
</dbReference>
<dbReference type="Pfam" id="PF03018">
    <property type="entry name" value="Dirigent"/>
    <property type="match status" value="1"/>
</dbReference>
<dbReference type="RefSeq" id="XP_020094172.1">
    <property type="nucleotide sequence ID" value="XM_020238583.1"/>
</dbReference>
<feature type="chain" id="PRO_5028511326" description="Dirigent protein" evidence="1">
    <location>
        <begin position="25"/>
        <end position="354"/>
    </location>
</feature>
<reference evidence="4" key="2">
    <citation type="submission" date="2025-08" db="UniProtKB">
        <authorList>
            <consortium name="RefSeq"/>
        </authorList>
    </citation>
    <scope>IDENTIFICATION</scope>
    <source>
        <tissue evidence="4">Leaf</tissue>
    </source>
</reference>
<evidence type="ECO:0000313" key="3">
    <source>
        <dbReference type="Proteomes" id="UP000515123"/>
    </source>
</evidence>
<dbReference type="Proteomes" id="UP000515123">
    <property type="component" value="Linkage group 1"/>
</dbReference>
<reference evidence="3" key="1">
    <citation type="journal article" date="2015" name="Nat. Genet.">
        <title>The pineapple genome and the evolution of CAM photosynthesis.</title>
        <authorList>
            <person name="Ming R."/>
            <person name="VanBuren R."/>
            <person name="Wai C.M."/>
            <person name="Tang H."/>
            <person name="Schatz M.C."/>
            <person name="Bowers J.E."/>
            <person name="Lyons E."/>
            <person name="Wang M.L."/>
            <person name="Chen J."/>
            <person name="Biggers E."/>
            <person name="Zhang J."/>
            <person name="Huang L."/>
            <person name="Zhang L."/>
            <person name="Miao W."/>
            <person name="Zhang J."/>
            <person name="Ye Z."/>
            <person name="Miao C."/>
            <person name="Lin Z."/>
            <person name="Wang H."/>
            <person name="Zhou H."/>
            <person name="Yim W.C."/>
            <person name="Priest H.D."/>
            <person name="Zheng C."/>
            <person name="Woodhouse M."/>
            <person name="Edger P.P."/>
            <person name="Guyot R."/>
            <person name="Guo H.B."/>
            <person name="Guo H."/>
            <person name="Zheng G."/>
            <person name="Singh R."/>
            <person name="Sharma A."/>
            <person name="Min X."/>
            <person name="Zheng Y."/>
            <person name="Lee H."/>
            <person name="Gurtowski J."/>
            <person name="Sedlazeck F.J."/>
            <person name="Harkess A."/>
            <person name="McKain M.R."/>
            <person name="Liao Z."/>
            <person name="Fang J."/>
            <person name="Liu J."/>
            <person name="Zhang X."/>
            <person name="Zhang Q."/>
            <person name="Hu W."/>
            <person name="Qin Y."/>
            <person name="Wang K."/>
            <person name="Chen L.Y."/>
            <person name="Shirley N."/>
            <person name="Lin Y.R."/>
            <person name="Liu L.Y."/>
            <person name="Hernandez A.G."/>
            <person name="Wright C.L."/>
            <person name="Bulone V."/>
            <person name="Tuskan G.A."/>
            <person name="Heath K."/>
            <person name="Zee F."/>
            <person name="Moore P.H."/>
            <person name="Sunkar R."/>
            <person name="Leebens-Mack J.H."/>
            <person name="Mockler T."/>
            <person name="Bennetzen J.L."/>
            <person name="Freeling M."/>
            <person name="Sankoff D."/>
            <person name="Paterson A.H."/>
            <person name="Zhu X."/>
            <person name="Yang X."/>
            <person name="Smith J.A."/>
            <person name="Cushman J.C."/>
            <person name="Paull R.E."/>
            <person name="Yu Q."/>
        </authorList>
    </citation>
    <scope>NUCLEOTIDE SEQUENCE [LARGE SCALE GENOMIC DNA]</scope>
    <source>
        <strain evidence="3">cv. F153</strain>
    </source>
</reference>